<dbReference type="RefSeq" id="WP_133828927.1">
    <property type="nucleotide sequence ID" value="NZ_BAABHR010000003.1"/>
</dbReference>
<protein>
    <submittedName>
        <fullName evidence="3">Maleamate amidohydrolase</fullName>
    </submittedName>
</protein>
<dbReference type="Gene3D" id="3.40.50.850">
    <property type="entry name" value="Isochorismatase-like"/>
    <property type="match status" value="1"/>
</dbReference>
<dbReference type="PANTHER" id="PTHR43540:SF1">
    <property type="entry name" value="ISOCHORISMATASE HYDROLASE"/>
    <property type="match status" value="1"/>
</dbReference>
<dbReference type="PANTHER" id="PTHR43540">
    <property type="entry name" value="PEROXYUREIDOACRYLATE/UREIDOACRYLATE AMIDOHYDROLASE-RELATED"/>
    <property type="match status" value="1"/>
</dbReference>
<accession>A0A4R6UU20</accession>
<keyword evidence="4" id="KW-1185">Reference proteome</keyword>
<dbReference type="EMBL" id="SNYO01000009">
    <property type="protein sequence ID" value="TDQ50858.1"/>
    <property type="molecule type" value="Genomic_DNA"/>
</dbReference>
<dbReference type="OrthoDB" id="7500697at2"/>
<dbReference type="AlphaFoldDB" id="A0A4R6UU20"/>
<evidence type="ECO:0000259" key="2">
    <source>
        <dbReference type="Pfam" id="PF00857"/>
    </source>
</evidence>
<dbReference type="Proteomes" id="UP000295705">
    <property type="component" value="Unassembled WGS sequence"/>
</dbReference>
<proteinExistence type="predicted"/>
<evidence type="ECO:0000313" key="4">
    <source>
        <dbReference type="Proteomes" id="UP000295705"/>
    </source>
</evidence>
<dbReference type="GO" id="GO:0016787">
    <property type="term" value="F:hydrolase activity"/>
    <property type="evidence" value="ECO:0007669"/>
    <property type="project" value="UniProtKB-KW"/>
</dbReference>
<feature type="domain" description="Isochorismatase-like" evidence="2">
    <location>
        <begin position="22"/>
        <end position="194"/>
    </location>
</feature>
<dbReference type="InterPro" id="IPR000868">
    <property type="entry name" value="Isochorismatase-like_dom"/>
</dbReference>
<evidence type="ECO:0000256" key="1">
    <source>
        <dbReference type="ARBA" id="ARBA00022801"/>
    </source>
</evidence>
<gene>
    <name evidence="3" type="ORF">EV188_10966</name>
</gene>
<dbReference type="InterPro" id="IPR036380">
    <property type="entry name" value="Isochorismatase-like_sf"/>
</dbReference>
<dbReference type="SUPFAM" id="SSF52499">
    <property type="entry name" value="Isochorismatase-like hydrolases"/>
    <property type="match status" value="1"/>
</dbReference>
<reference evidence="3 4" key="1">
    <citation type="submission" date="2019-03" db="EMBL/GenBank/DDBJ databases">
        <title>Genomic Encyclopedia of Type Strains, Phase IV (KMG-IV): sequencing the most valuable type-strain genomes for metagenomic binning, comparative biology and taxonomic classification.</title>
        <authorList>
            <person name="Goeker M."/>
        </authorList>
    </citation>
    <scope>NUCLEOTIDE SEQUENCE [LARGE SCALE GENOMIC DNA]</scope>
    <source>
        <strain evidence="3 4">DSM 45775</strain>
    </source>
</reference>
<organism evidence="3 4">
    <name type="scientific">Actinomycetospora succinea</name>
    <dbReference type="NCBI Taxonomy" id="663603"/>
    <lineage>
        <taxon>Bacteria</taxon>
        <taxon>Bacillati</taxon>
        <taxon>Actinomycetota</taxon>
        <taxon>Actinomycetes</taxon>
        <taxon>Pseudonocardiales</taxon>
        <taxon>Pseudonocardiaceae</taxon>
        <taxon>Actinomycetospora</taxon>
    </lineage>
</organism>
<comment type="caution">
    <text evidence="3">The sequence shown here is derived from an EMBL/GenBank/DDBJ whole genome shotgun (WGS) entry which is preliminary data.</text>
</comment>
<sequence length="206" mass="21999">MTDEFDAAGYSSHDIGFGRRAAMLVVDFQRALTEGEFALGRSPYVREAVERSGRLLDRARALGVPVLHTAVAFDGPADLGRWKMPELGEITPGSAGAEIDPKVWHPTDELVIKKAPSAFFGTPVASILRYWDVDTVVVLGCMTSGCIRASIVDAFSHGLRTIVVGECCGDQQQEAHRANLADVGRRYADVVDVDAAIAGLEAIAGA</sequence>
<dbReference type="Pfam" id="PF00857">
    <property type="entry name" value="Isochorismatase"/>
    <property type="match status" value="1"/>
</dbReference>
<evidence type="ECO:0000313" key="3">
    <source>
        <dbReference type="EMBL" id="TDQ50858.1"/>
    </source>
</evidence>
<keyword evidence="1 3" id="KW-0378">Hydrolase</keyword>
<name>A0A4R6UU20_9PSEU</name>
<dbReference type="InterPro" id="IPR050272">
    <property type="entry name" value="Isochorismatase-like_hydrls"/>
</dbReference>